<accession>A0A4V1J384</accession>
<reference evidence="3" key="1">
    <citation type="journal article" date="2018" name="Nat. Microbiol.">
        <title>Leveraging single-cell genomics to expand the fungal tree of life.</title>
        <authorList>
            <person name="Ahrendt S.R."/>
            <person name="Quandt C.A."/>
            <person name="Ciobanu D."/>
            <person name="Clum A."/>
            <person name="Salamov A."/>
            <person name="Andreopoulos B."/>
            <person name="Cheng J.F."/>
            <person name="Woyke T."/>
            <person name="Pelin A."/>
            <person name="Henrissat B."/>
            <person name="Reynolds N.K."/>
            <person name="Benny G.L."/>
            <person name="Smith M.E."/>
            <person name="James T.Y."/>
            <person name="Grigoriev I.V."/>
        </authorList>
    </citation>
    <scope>NUCLEOTIDE SEQUENCE [LARGE SCALE GENOMIC DNA]</scope>
    <source>
        <strain evidence="3">Baker2002</strain>
    </source>
</reference>
<dbReference type="EMBL" id="ML004445">
    <property type="protein sequence ID" value="RKP31169.1"/>
    <property type="molecule type" value="Genomic_DNA"/>
</dbReference>
<proteinExistence type="predicted"/>
<feature type="compositionally biased region" description="Basic and acidic residues" evidence="1">
    <location>
        <begin position="42"/>
        <end position="52"/>
    </location>
</feature>
<dbReference type="GO" id="GO:0005737">
    <property type="term" value="C:cytoplasm"/>
    <property type="evidence" value="ECO:0007669"/>
    <property type="project" value="TreeGrafter"/>
</dbReference>
<name>A0A4V1J384_9ASCO</name>
<dbReference type="OrthoDB" id="5352132at2759"/>
<dbReference type="Proteomes" id="UP000268321">
    <property type="component" value="Unassembled WGS sequence"/>
</dbReference>
<organism evidence="2 3">
    <name type="scientific">Metschnikowia bicuspidata</name>
    <dbReference type="NCBI Taxonomy" id="27322"/>
    <lineage>
        <taxon>Eukaryota</taxon>
        <taxon>Fungi</taxon>
        <taxon>Dikarya</taxon>
        <taxon>Ascomycota</taxon>
        <taxon>Saccharomycotina</taxon>
        <taxon>Pichiomycetes</taxon>
        <taxon>Metschnikowiaceae</taxon>
        <taxon>Metschnikowia</taxon>
    </lineage>
</organism>
<sequence length="325" mass="35964">MSSNNPFALATDDHKLHKDPPAPPTSKAREPPLTPPPSYDEIVGHSKSKEYPPQKSSLKSASHRSRPHRSHSDSTRHHNKERSERSDRERRSDRHRKRDKAQERKSGKKSPKKSENHKLDVIDKLDVTPLFGGRFHHDGPFDACTPARNRNVKAAPVMAFPADGPNNSMKVHSTAHDQSRLYFAFGNYEDDDPIVGTAVLRTNYSKQPLSDPQLSEIPRFNPSVVAFDVNQKAVPVHGPSTVGLGSTTFVDGAPVSKKEEEVLQSFQALGGVGRKKSLVHRLRKNSATGGVAVRKSSEVGRSFLSDEESGSSLLRRVNSLKVSRK</sequence>
<gene>
    <name evidence="2" type="ORF">METBISCDRAFT_22601</name>
</gene>
<feature type="compositionally biased region" description="Basic and acidic residues" evidence="1">
    <location>
        <begin position="70"/>
        <end position="92"/>
    </location>
</feature>
<dbReference type="PANTHER" id="PTHR28307:SF2">
    <property type="entry name" value="PROTEIN PAL1"/>
    <property type="match status" value="1"/>
</dbReference>
<evidence type="ECO:0000313" key="2">
    <source>
        <dbReference type="EMBL" id="RKP31169.1"/>
    </source>
</evidence>
<feature type="compositionally biased region" description="Basic and acidic residues" evidence="1">
    <location>
        <begin position="11"/>
        <end position="20"/>
    </location>
</feature>
<dbReference type="InterPro" id="IPR013226">
    <property type="entry name" value="Pal1"/>
</dbReference>
<evidence type="ECO:0000256" key="1">
    <source>
        <dbReference type="SAM" id="MobiDB-lite"/>
    </source>
</evidence>
<dbReference type="PANTHER" id="PTHR28307">
    <property type="entry name" value="PROTEIN PAL1"/>
    <property type="match status" value="1"/>
</dbReference>
<feature type="region of interest" description="Disordered" evidence="1">
    <location>
        <begin position="1"/>
        <end position="120"/>
    </location>
</feature>
<protein>
    <submittedName>
        <fullName evidence="2">Pal1-domain-containing protein</fullName>
    </submittedName>
</protein>
<evidence type="ECO:0000313" key="3">
    <source>
        <dbReference type="Proteomes" id="UP000268321"/>
    </source>
</evidence>
<dbReference type="AlphaFoldDB" id="A0A4V1J384"/>
<dbReference type="Pfam" id="PF08316">
    <property type="entry name" value="Pal1"/>
    <property type="match status" value="1"/>
</dbReference>
<keyword evidence="3" id="KW-1185">Reference proteome</keyword>